<dbReference type="PANTHER" id="PTHR33280">
    <property type="entry name" value="50S RIBOSOMAL PROTEIN L31, CHLOROPLASTIC"/>
    <property type="match status" value="1"/>
</dbReference>
<evidence type="ECO:0000256" key="8">
    <source>
        <dbReference type="SAM" id="MobiDB-lite"/>
    </source>
</evidence>
<dbReference type="PROSITE" id="PS01143">
    <property type="entry name" value="RIBOSOMAL_L31"/>
    <property type="match status" value="1"/>
</dbReference>
<evidence type="ECO:0000256" key="4">
    <source>
        <dbReference type="ARBA" id="ARBA00022980"/>
    </source>
</evidence>
<evidence type="ECO:0000313" key="10">
    <source>
        <dbReference type="Proteomes" id="UP000231602"/>
    </source>
</evidence>
<dbReference type="HAMAP" id="MF_00501">
    <property type="entry name" value="Ribosomal_bL31_1"/>
    <property type="match status" value="1"/>
</dbReference>
<name>A0A2H0RCT1_9BACT</name>
<gene>
    <name evidence="7" type="primary">rpmE</name>
    <name evidence="9" type="ORF">COV23_00690</name>
</gene>
<keyword evidence="7" id="KW-0862">Zinc</keyword>
<dbReference type="InterPro" id="IPR034704">
    <property type="entry name" value="Ribosomal_bL28/bL31-like_sf"/>
</dbReference>
<dbReference type="InterPro" id="IPR002150">
    <property type="entry name" value="Ribosomal_bL31"/>
</dbReference>
<comment type="cofactor">
    <cofactor evidence="7">
        <name>Zn(2+)</name>
        <dbReference type="ChEBI" id="CHEBI:29105"/>
    </cofactor>
    <text evidence="7">Binds 1 zinc ion per subunit.</text>
</comment>
<dbReference type="PANTHER" id="PTHR33280:SF1">
    <property type="entry name" value="LARGE RIBOSOMAL SUBUNIT PROTEIN BL31C"/>
    <property type="match status" value="1"/>
</dbReference>
<feature type="binding site" evidence="7">
    <location>
        <position position="37"/>
    </location>
    <ligand>
        <name>Zn(2+)</name>
        <dbReference type="ChEBI" id="CHEBI:29105"/>
    </ligand>
</feature>
<dbReference type="AlphaFoldDB" id="A0A2H0RCT1"/>
<evidence type="ECO:0000313" key="9">
    <source>
        <dbReference type="EMBL" id="PIR44283.1"/>
    </source>
</evidence>
<keyword evidence="4 7" id="KW-0689">Ribosomal protein</keyword>
<dbReference type="NCBIfam" id="TIGR00105">
    <property type="entry name" value="L31"/>
    <property type="match status" value="1"/>
</dbReference>
<proteinExistence type="inferred from homology"/>
<dbReference type="GO" id="GO:0046872">
    <property type="term" value="F:metal ion binding"/>
    <property type="evidence" value="ECO:0007669"/>
    <property type="project" value="UniProtKB-KW"/>
</dbReference>
<feature type="compositionally biased region" description="Basic residues" evidence="8">
    <location>
        <begin position="75"/>
        <end position="88"/>
    </location>
</feature>
<sequence length="88" mass="9956">MKKDTHPQYHSKAMVKCVCGNSFTIGSTKPELKIEICSNCHPFYTGKSKITDMAGRVERFKARNAKKTEAPLRKKTEKKAAKKAKKIK</sequence>
<comment type="caution">
    <text evidence="9">The sequence shown here is derived from an EMBL/GenBank/DDBJ whole genome shotgun (WGS) entry which is preliminary data.</text>
</comment>
<keyword evidence="5 7" id="KW-0687">Ribonucleoprotein</keyword>
<dbReference type="NCBIfam" id="NF000612">
    <property type="entry name" value="PRK00019.1"/>
    <property type="match status" value="1"/>
</dbReference>
<keyword evidence="7" id="KW-0479">Metal-binding</keyword>
<feature type="binding site" evidence="7">
    <location>
        <position position="19"/>
    </location>
    <ligand>
        <name>Zn(2+)</name>
        <dbReference type="ChEBI" id="CHEBI:29105"/>
    </ligand>
</feature>
<dbReference type="GO" id="GO:0003735">
    <property type="term" value="F:structural constituent of ribosome"/>
    <property type="evidence" value="ECO:0007669"/>
    <property type="project" value="InterPro"/>
</dbReference>
<dbReference type="SUPFAM" id="SSF143800">
    <property type="entry name" value="L28p-like"/>
    <property type="match status" value="1"/>
</dbReference>
<dbReference type="InterPro" id="IPR027491">
    <property type="entry name" value="Ribosomal_bL31_A"/>
</dbReference>
<dbReference type="GO" id="GO:1990904">
    <property type="term" value="C:ribonucleoprotein complex"/>
    <property type="evidence" value="ECO:0007669"/>
    <property type="project" value="UniProtKB-KW"/>
</dbReference>
<evidence type="ECO:0000256" key="5">
    <source>
        <dbReference type="ARBA" id="ARBA00023274"/>
    </source>
</evidence>
<dbReference type="PRINTS" id="PR01249">
    <property type="entry name" value="RIBOSOMALL31"/>
</dbReference>
<dbReference type="Proteomes" id="UP000231602">
    <property type="component" value="Unassembled WGS sequence"/>
</dbReference>
<comment type="subunit">
    <text evidence="7">Part of the 50S ribosomal subunit.</text>
</comment>
<dbReference type="Gene3D" id="4.10.830.30">
    <property type="entry name" value="Ribosomal protein L31"/>
    <property type="match status" value="1"/>
</dbReference>
<protein>
    <recommendedName>
        <fullName evidence="6 7">Large ribosomal subunit protein bL31</fullName>
    </recommendedName>
</protein>
<feature type="region of interest" description="Disordered" evidence="8">
    <location>
        <begin position="64"/>
        <end position="88"/>
    </location>
</feature>
<dbReference type="GO" id="GO:0005840">
    <property type="term" value="C:ribosome"/>
    <property type="evidence" value="ECO:0007669"/>
    <property type="project" value="UniProtKB-KW"/>
</dbReference>
<feature type="compositionally biased region" description="Basic and acidic residues" evidence="8">
    <location>
        <begin position="64"/>
        <end position="74"/>
    </location>
</feature>
<dbReference type="GO" id="GO:0019843">
    <property type="term" value="F:rRNA binding"/>
    <property type="evidence" value="ECO:0007669"/>
    <property type="project" value="UniProtKB-KW"/>
</dbReference>
<dbReference type="EMBL" id="PCXV01000012">
    <property type="protein sequence ID" value="PIR44283.1"/>
    <property type="molecule type" value="Genomic_DNA"/>
</dbReference>
<dbReference type="InterPro" id="IPR042105">
    <property type="entry name" value="Ribosomal_bL31_sf"/>
</dbReference>
<feature type="binding site" evidence="7">
    <location>
        <position position="40"/>
    </location>
    <ligand>
        <name>Zn(2+)</name>
        <dbReference type="ChEBI" id="CHEBI:29105"/>
    </ligand>
</feature>
<comment type="function">
    <text evidence="7">Binds the 23S rRNA.</text>
</comment>
<dbReference type="Pfam" id="PF01197">
    <property type="entry name" value="Ribosomal_L31"/>
    <property type="match status" value="1"/>
</dbReference>
<dbReference type="GO" id="GO:0006412">
    <property type="term" value="P:translation"/>
    <property type="evidence" value="ECO:0007669"/>
    <property type="project" value="UniProtKB-UniRule"/>
</dbReference>
<evidence type="ECO:0000256" key="6">
    <source>
        <dbReference type="ARBA" id="ARBA00035687"/>
    </source>
</evidence>
<keyword evidence="2 7" id="KW-0699">rRNA-binding</keyword>
<feature type="binding site" evidence="7">
    <location>
        <position position="17"/>
    </location>
    <ligand>
        <name>Zn(2+)</name>
        <dbReference type="ChEBI" id="CHEBI:29105"/>
    </ligand>
</feature>
<comment type="similarity">
    <text evidence="1 7">Belongs to the bacterial ribosomal protein bL31 family. Type A subfamily.</text>
</comment>
<accession>A0A2H0RCT1</accession>
<evidence type="ECO:0000256" key="7">
    <source>
        <dbReference type="HAMAP-Rule" id="MF_00501"/>
    </source>
</evidence>
<organism evidence="9 10">
    <name type="scientific">Candidatus Wolfebacteria bacterium CG10_big_fil_rev_8_21_14_0_10_31_9</name>
    <dbReference type="NCBI Taxonomy" id="1975070"/>
    <lineage>
        <taxon>Bacteria</taxon>
        <taxon>Candidatus Wolfeibacteriota</taxon>
    </lineage>
</organism>
<evidence type="ECO:0000256" key="1">
    <source>
        <dbReference type="ARBA" id="ARBA00009296"/>
    </source>
</evidence>
<reference evidence="9 10" key="1">
    <citation type="submission" date="2017-09" db="EMBL/GenBank/DDBJ databases">
        <title>Depth-based differentiation of microbial function through sediment-hosted aquifers and enrichment of novel symbionts in the deep terrestrial subsurface.</title>
        <authorList>
            <person name="Probst A.J."/>
            <person name="Ladd B."/>
            <person name="Jarett J.K."/>
            <person name="Geller-Mcgrath D.E."/>
            <person name="Sieber C.M."/>
            <person name="Emerson J.B."/>
            <person name="Anantharaman K."/>
            <person name="Thomas B.C."/>
            <person name="Malmstrom R."/>
            <person name="Stieglmeier M."/>
            <person name="Klingl A."/>
            <person name="Woyke T."/>
            <person name="Ryan C.M."/>
            <person name="Banfield J.F."/>
        </authorList>
    </citation>
    <scope>NUCLEOTIDE SEQUENCE [LARGE SCALE GENOMIC DNA]</scope>
    <source>
        <strain evidence="9">CG10_big_fil_rev_8_21_14_0_10_31_9</strain>
    </source>
</reference>
<evidence type="ECO:0000256" key="3">
    <source>
        <dbReference type="ARBA" id="ARBA00022884"/>
    </source>
</evidence>
<evidence type="ECO:0000256" key="2">
    <source>
        <dbReference type="ARBA" id="ARBA00022730"/>
    </source>
</evidence>
<keyword evidence="3 7" id="KW-0694">RNA-binding</keyword>